<dbReference type="Pfam" id="PF16573">
    <property type="entry name" value="CLP1_N"/>
    <property type="match status" value="1"/>
</dbReference>
<dbReference type="PhylomeDB" id="A0A0G4HIY2"/>
<evidence type="ECO:0000256" key="1">
    <source>
        <dbReference type="ARBA" id="ARBA00022741"/>
    </source>
</evidence>
<name>A0A0G4HIY2_9ALVE</name>
<proteinExistence type="predicted"/>
<feature type="compositionally biased region" description="Gly residues" evidence="3">
    <location>
        <begin position="262"/>
        <end position="277"/>
    </location>
</feature>
<evidence type="ECO:0000313" key="6">
    <source>
        <dbReference type="EMBL" id="CEM44036.1"/>
    </source>
</evidence>
<accession>A0A0G4HIY2</accession>
<dbReference type="InterPro" id="IPR032319">
    <property type="entry name" value="CLP1_P"/>
</dbReference>
<dbReference type="InterPro" id="IPR027417">
    <property type="entry name" value="P-loop_NTPase"/>
</dbReference>
<dbReference type="AlphaFoldDB" id="A0A0G4HIY2"/>
<dbReference type="VEuPathDB" id="CryptoDB:Cvel_7025"/>
<feature type="domain" description="Clp1 N-terminal" evidence="4">
    <location>
        <begin position="9"/>
        <end position="100"/>
    </location>
</feature>
<feature type="compositionally biased region" description="Low complexity" evidence="3">
    <location>
        <begin position="477"/>
        <end position="486"/>
    </location>
</feature>
<feature type="region of interest" description="Disordered" evidence="3">
    <location>
        <begin position="469"/>
        <end position="490"/>
    </location>
</feature>
<evidence type="ECO:0000256" key="3">
    <source>
        <dbReference type="SAM" id="MobiDB-lite"/>
    </source>
</evidence>
<feature type="region of interest" description="Disordered" evidence="3">
    <location>
        <begin position="340"/>
        <end position="360"/>
    </location>
</feature>
<keyword evidence="2" id="KW-0067">ATP-binding</keyword>
<dbReference type="InterPro" id="IPR045116">
    <property type="entry name" value="Clp1/Grc3"/>
</dbReference>
<keyword evidence="1" id="KW-0547">Nucleotide-binding</keyword>
<evidence type="ECO:0000259" key="5">
    <source>
        <dbReference type="Pfam" id="PF16575"/>
    </source>
</evidence>
<dbReference type="Gene3D" id="2.60.120.1030">
    <property type="entry name" value="Clp1, DNA binding domain"/>
    <property type="match status" value="1"/>
</dbReference>
<evidence type="ECO:0000259" key="4">
    <source>
        <dbReference type="Pfam" id="PF16573"/>
    </source>
</evidence>
<protein>
    <submittedName>
        <fullName evidence="6">Uncharacterized protein</fullName>
    </submittedName>
</protein>
<dbReference type="GO" id="GO:0006388">
    <property type="term" value="P:tRNA splicing, via endonucleolytic cleavage and ligation"/>
    <property type="evidence" value="ECO:0007669"/>
    <property type="project" value="TreeGrafter"/>
</dbReference>
<dbReference type="Gene3D" id="3.40.50.300">
    <property type="entry name" value="P-loop containing nucleotide triphosphate hydrolases"/>
    <property type="match status" value="1"/>
</dbReference>
<organism evidence="6">
    <name type="scientific">Chromera velia CCMP2878</name>
    <dbReference type="NCBI Taxonomy" id="1169474"/>
    <lineage>
        <taxon>Eukaryota</taxon>
        <taxon>Sar</taxon>
        <taxon>Alveolata</taxon>
        <taxon>Colpodellida</taxon>
        <taxon>Chromeraceae</taxon>
        <taxon>Chromera</taxon>
    </lineage>
</organism>
<dbReference type="Pfam" id="PF16575">
    <property type="entry name" value="CLP1_P"/>
    <property type="match status" value="1"/>
</dbReference>
<feature type="compositionally biased region" description="Basic and acidic residues" evidence="3">
    <location>
        <begin position="226"/>
        <end position="236"/>
    </location>
</feature>
<dbReference type="PANTHER" id="PTHR12755">
    <property type="entry name" value="CLEAVAGE/POLYADENYLATION FACTOR IA SUBUNIT CLP1P"/>
    <property type="match status" value="1"/>
</dbReference>
<gene>
    <name evidence="6" type="ORF">Cvel_7025</name>
</gene>
<dbReference type="InterPro" id="IPR038239">
    <property type="entry name" value="Clp1_N_sf"/>
</dbReference>
<reference evidence="6" key="1">
    <citation type="submission" date="2014-11" db="EMBL/GenBank/DDBJ databases">
        <authorList>
            <person name="Otto D Thomas"/>
            <person name="Naeem Raeece"/>
        </authorList>
    </citation>
    <scope>NUCLEOTIDE SEQUENCE</scope>
</reference>
<dbReference type="GO" id="GO:0051731">
    <property type="term" value="F:polynucleotide 5'-hydroxyl-kinase activity"/>
    <property type="evidence" value="ECO:0007669"/>
    <property type="project" value="InterPro"/>
</dbReference>
<feature type="region of interest" description="Disordered" evidence="3">
    <location>
        <begin position="248"/>
        <end position="281"/>
    </location>
</feature>
<sequence>MQQARYEDIRPLHELRVATTPDKELTITLKEGNAEIFGRELPATAETKIPPGSHISVFSYYGCQVALQGTPQDEPYSIDAEFRVGYLNVAEWLQDRRKAAAEERTVGPRVLVTGFPDSGKTVLCQLLCNYAVRQGWAPIFVELDSRGTTENKSFAFLPGTEPTDPLVYFTGTTRWNEQTPVFQEIVKTLGAAVGHRVGGVVRGTVRSRGEAEGDKQQQTDGDAVMQEEREKASAEKIRKQDLIKEFEETEEEQRKRRAIGGNAAGGFAEGGGDGGAPVPGDKMEHDEIIAASGLIINAPFFADDSLIRLCKDSFGVDVILVVGDNALERRLKSAFADTQTPHLQKAGQRGQPAQAGAKNEATAGVQVVGVKRSEGAQPLTEERQHKLFQSSFNRYFVGDPSTGLRLRQHNIIVTVSEKYARLIESRAMAYGKNQEDVLQRRHHDVLGESEVALWTLELAHLEQQMRMHGEKTKKENLSVVPLSPSSDPNRMRDLHSQVLAVTHAENPAELPFANMSALLLCTKVEEVQPAAAAGTPTMGGGDAGRGDELMGVQELGVGGEDYEQGMEELGETETGPVWKLHLRSSCGPQLPGNLLLIGGRTLKWMP</sequence>
<dbReference type="InterPro" id="IPR032324">
    <property type="entry name" value="Clp1_N"/>
</dbReference>
<dbReference type="GO" id="GO:0005634">
    <property type="term" value="C:nucleus"/>
    <property type="evidence" value="ECO:0007669"/>
    <property type="project" value="TreeGrafter"/>
</dbReference>
<evidence type="ECO:0000256" key="2">
    <source>
        <dbReference type="ARBA" id="ARBA00022840"/>
    </source>
</evidence>
<feature type="compositionally biased region" description="Basic and acidic residues" evidence="3">
    <location>
        <begin position="207"/>
        <end position="217"/>
    </location>
</feature>
<dbReference type="PANTHER" id="PTHR12755:SF6">
    <property type="entry name" value="POLYRIBONUCLEOTIDE 5'-HYDROXYL-KINASE CLP1"/>
    <property type="match status" value="1"/>
</dbReference>
<dbReference type="SUPFAM" id="SSF52540">
    <property type="entry name" value="P-loop containing nucleoside triphosphate hydrolases"/>
    <property type="match status" value="1"/>
</dbReference>
<feature type="domain" description="Clp1 P-loop" evidence="5">
    <location>
        <begin position="116"/>
        <end position="193"/>
    </location>
</feature>
<feature type="compositionally biased region" description="Low complexity" evidence="3">
    <location>
        <begin position="344"/>
        <end position="357"/>
    </location>
</feature>
<feature type="region of interest" description="Disordered" evidence="3">
    <location>
        <begin position="204"/>
        <end position="236"/>
    </location>
</feature>
<dbReference type="GO" id="GO:0005524">
    <property type="term" value="F:ATP binding"/>
    <property type="evidence" value="ECO:0007669"/>
    <property type="project" value="UniProtKB-KW"/>
</dbReference>
<dbReference type="EMBL" id="CDMZ01002828">
    <property type="protein sequence ID" value="CEM44036.1"/>
    <property type="molecule type" value="Genomic_DNA"/>
</dbReference>